<feature type="transmembrane region" description="Helical" evidence="7">
    <location>
        <begin position="445"/>
        <end position="462"/>
    </location>
</feature>
<keyword evidence="3 7" id="KW-1133">Transmembrane helix</keyword>
<comment type="subcellular location">
    <subcellularLocation>
        <location evidence="1">Membrane</location>
        <topology evidence="1">Multi-pass membrane protein</topology>
    </subcellularLocation>
</comment>
<dbReference type="EMBL" id="HBIB01005980">
    <property type="protein sequence ID" value="CAE0241494.1"/>
    <property type="molecule type" value="Transcribed_RNA"/>
</dbReference>
<feature type="transmembrane region" description="Helical" evidence="7">
    <location>
        <begin position="228"/>
        <end position="246"/>
    </location>
</feature>
<evidence type="ECO:0000256" key="2">
    <source>
        <dbReference type="ARBA" id="ARBA00022692"/>
    </source>
</evidence>
<proteinExistence type="inferred from homology"/>
<evidence type="ECO:0000256" key="6">
    <source>
        <dbReference type="ARBA" id="ARBA00038166"/>
    </source>
</evidence>
<feature type="transmembrane region" description="Helical" evidence="7">
    <location>
        <begin position="376"/>
        <end position="398"/>
    </location>
</feature>
<dbReference type="InterPro" id="IPR013057">
    <property type="entry name" value="AA_transpt_TM"/>
</dbReference>
<sequence>MAGGGGAVTPYSRVVGFIYLFNLIVGVGALTLPLVFQQAGFVLGIFLLTALALLSFLGVTFMLEAMGAANSELFVEEYKPLLSKKGGGTVNDLPVISGAASAHSDDGEGVSPYEIKQRAEFGMIARLFLPPLGQVAMYFILVLYLYGDLAIYASSVPVSAAYFTGNTSIVMGQLVWTNNWSASANPLCVDHTCVDLYYFYLILFSAFVLPFCFFRFENTKPLQIITMATRNIALISMIVVSLIYIGQGCPESCDASKGQSIANNGSCCPTLASLTASRSIVNFEGLPFLFGAAIYSFMCTHSLPSLITPIKNKRGLRSLLFADFMLILAVYITLCMSALFAFDSRSLAPDCSDTSLSPCRLQQLYTLNFSNYHAKWLADFLVLFPVFTLTTNFPLICITLRNNLTTLVETLIVFAQSRRGDKARNILTPYMSKGDDVLNKHIRRGVMPLAASIPPLVIALLTKEVDTLVGITGSFAGIGVIFVFPAVFVIAVRRRKGGRAHKKEDRQYREKYFRENVHSSPMKSDGWAYLLFVASVLSIPLAIWHLATS</sequence>
<dbReference type="Pfam" id="PF01490">
    <property type="entry name" value="Aa_trans"/>
    <property type="match status" value="1"/>
</dbReference>
<dbReference type="PANTHER" id="PTHR16189:SF0">
    <property type="entry name" value="TRANSMEMBRANE PROTEIN 104"/>
    <property type="match status" value="1"/>
</dbReference>
<feature type="transmembrane region" description="Helical" evidence="7">
    <location>
        <begin position="468"/>
        <end position="492"/>
    </location>
</feature>
<evidence type="ECO:0000256" key="4">
    <source>
        <dbReference type="ARBA" id="ARBA00023136"/>
    </source>
</evidence>
<dbReference type="PANTHER" id="PTHR16189">
    <property type="entry name" value="TRANSMEMBRANE PROTEIN 104-RELATED"/>
    <property type="match status" value="1"/>
</dbReference>
<dbReference type="GO" id="GO:0016020">
    <property type="term" value="C:membrane"/>
    <property type="evidence" value="ECO:0007669"/>
    <property type="project" value="UniProtKB-SubCell"/>
</dbReference>
<feature type="domain" description="Amino acid transporter transmembrane" evidence="8">
    <location>
        <begin position="178"/>
        <end position="499"/>
    </location>
</feature>
<reference evidence="9" key="1">
    <citation type="submission" date="2021-01" db="EMBL/GenBank/DDBJ databases">
        <authorList>
            <person name="Corre E."/>
            <person name="Pelletier E."/>
            <person name="Niang G."/>
            <person name="Scheremetjew M."/>
            <person name="Finn R."/>
            <person name="Kale V."/>
            <person name="Holt S."/>
            <person name="Cochrane G."/>
            <person name="Meng A."/>
            <person name="Brown T."/>
            <person name="Cohen L."/>
        </authorList>
    </citation>
    <scope>NUCLEOTIDE SEQUENCE</scope>
    <source>
        <strain evidence="9">NIES-2562</strain>
    </source>
</reference>
<keyword evidence="4 7" id="KW-0472">Membrane</keyword>
<feature type="transmembrane region" description="Helical" evidence="7">
    <location>
        <begin position="43"/>
        <end position="63"/>
    </location>
</feature>
<comment type="similarity">
    <text evidence="6">Belongs to the TMEM104 family.</text>
</comment>
<feature type="transmembrane region" description="Helical" evidence="7">
    <location>
        <begin position="17"/>
        <end position="36"/>
    </location>
</feature>
<evidence type="ECO:0000256" key="7">
    <source>
        <dbReference type="SAM" id="Phobius"/>
    </source>
</evidence>
<keyword evidence="2 7" id="KW-0812">Transmembrane</keyword>
<evidence type="ECO:0000256" key="5">
    <source>
        <dbReference type="ARBA" id="ARBA00023180"/>
    </source>
</evidence>
<dbReference type="AlphaFoldDB" id="A0A7S3CZ20"/>
<feature type="transmembrane region" description="Helical" evidence="7">
    <location>
        <begin position="196"/>
        <end position="216"/>
    </location>
</feature>
<evidence type="ECO:0000256" key="3">
    <source>
        <dbReference type="ARBA" id="ARBA00022989"/>
    </source>
</evidence>
<feature type="transmembrane region" description="Helical" evidence="7">
    <location>
        <begin position="158"/>
        <end position="176"/>
    </location>
</feature>
<organism evidence="9">
    <name type="scientific">Palpitomonas bilix</name>
    <dbReference type="NCBI Taxonomy" id="652834"/>
    <lineage>
        <taxon>Eukaryota</taxon>
        <taxon>Eukaryota incertae sedis</taxon>
    </lineage>
</organism>
<name>A0A7S3CZ20_9EUKA</name>
<protein>
    <recommendedName>
        <fullName evidence="8">Amino acid transporter transmembrane domain-containing protein</fullName>
    </recommendedName>
</protein>
<gene>
    <name evidence="9" type="ORF">PBIL07802_LOCUS3656</name>
</gene>
<evidence type="ECO:0000256" key="1">
    <source>
        <dbReference type="ARBA" id="ARBA00004141"/>
    </source>
</evidence>
<evidence type="ECO:0000313" key="9">
    <source>
        <dbReference type="EMBL" id="CAE0241494.1"/>
    </source>
</evidence>
<feature type="transmembrane region" description="Helical" evidence="7">
    <location>
        <begin position="319"/>
        <end position="342"/>
    </location>
</feature>
<feature type="transmembrane region" description="Helical" evidence="7">
    <location>
        <begin position="127"/>
        <end position="146"/>
    </location>
</feature>
<feature type="transmembrane region" description="Helical" evidence="7">
    <location>
        <begin position="288"/>
        <end position="307"/>
    </location>
</feature>
<keyword evidence="5" id="KW-0325">Glycoprotein</keyword>
<accession>A0A7S3CZ20</accession>
<evidence type="ECO:0000259" key="8">
    <source>
        <dbReference type="Pfam" id="PF01490"/>
    </source>
</evidence>
<feature type="transmembrane region" description="Helical" evidence="7">
    <location>
        <begin position="527"/>
        <end position="547"/>
    </location>
</feature>